<proteinExistence type="predicted"/>
<comment type="caution">
    <text evidence="2">The sequence shown here is derived from an EMBL/GenBank/DDBJ whole genome shotgun (WGS) entry which is preliminary data.</text>
</comment>
<dbReference type="Proteomes" id="UP000629619">
    <property type="component" value="Unassembled WGS sequence"/>
</dbReference>
<dbReference type="AlphaFoldDB" id="A0A919NCM5"/>
<gene>
    <name evidence="2" type="ORF">Asi03nite_59540</name>
</gene>
<feature type="region of interest" description="Disordered" evidence="1">
    <location>
        <begin position="38"/>
        <end position="75"/>
    </location>
</feature>
<organism evidence="2 3">
    <name type="scientific">Actinoplanes siamensis</name>
    <dbReference type="NCBI Taxonomy" id="1223317"/>
    <lineage>
        <taxon>Bacteria</taxon>
        <taxon>Bacillati</taxon>
        <taxon>Actinomycetota</taxon>
        <taxon>Actinomycetes</taxon>
        <taxon>Micromonosporales</taxon>
        <taxon>Micromonosporaceae</taxon>
        <taxon>Actinoplanes</taxon>
    </lineage>
</organism>
<evidence type="ECO:0000313" key="3">
    <source>
        <dbReference type="Proteomes" id="UP000629619"/>
    </source>
</evidence>
<name>A0A919NCM5_9ACTN</name>
<feature type="compositionally biased region" description="Basic and acidic residues" evidence="1">
    <location>
        <begin position="46"/>
        <end position="60"/>
    </location>
</feature>
<dbReference type="Gene3D" id="3.30.200.20">
    <property type="entry name" value="Phosphorylase Kinase, domain 1"/>
    <property type="match status" value="1"/>
</dbReference>
<keyword evidence="3" id="KW-1185">Reference proteome</keyword>
<sequence length="95" mass="9922">MAVKVLHPAGSAGTSLPARFNRKARTVAGLSHPNIVAVHDVGTADTETKMSDKGRGKDDDEKNDEASTDAPVAGSVVKELELSRKTGAVQEIKLA</sequence>
<accession>A0A919NCM5</accession>
<reference evidence="2" key="1">
    <citation type="submission" date="2021-01" db="EMBL/GenBank/DDBJ databases">
        <title>Whole genome shotgun sequence of Actinoplanes siamensis NBRC 109076.</title>
        <authorList>
            <person name="Komaki H."/>
            <person name="Tamura T."/>
        </authorList>
    </citation>
    <scope>NUCLEOTIDE SEQUENCE</scope>
    <source>
        <strain evidence="2">NBRC 109076</strain>
    </source>
</reference>
<evidence type="ECO:0000256" key="1">
    <source>
        <dbReference type="SAM" id="MobiDB-lite"/>
    </source>
</evidence>
<evidence type="ECO:0000313" key="2">
    <source>
        <dbReference type="EMBL" id="GIF08416.1"/>
    </source>
</evidence>
<dbReference type="RefSeq" id="WP_203683776.1">
    <property type="nucleotide sequence ID" value="NZ_BOMW01000062.1"/>
</dbReference>
<protein>
    <submittedName>
        <fullName evidence="2">Uncharacterized protein</fullName>
    </submittedName>
</protein>
<dbReference type="EMBL" id="BOMW01000062">
    <property type="protein sequence ID" value="GIF08416.1"/>
    <property type="molecule type" value="Genomic_DNA"/>
</dbReference>